<accession>A0A6L5WIR6</accession>
<evidence type="ECO:0000313" key="3">
    <source>
        <dbReference type="EMBL" id="MSN97188.1"/>
    </source>
</evidence>
<dbReference type="GO" id="GO:0015344">
    <property type="term" value="F:siderophore uptake transmembrane transporter activity"/>
    <property type="evidence" value="ECO:0007669"/>
    <property type="project" value="TreeGrafter"/>
</dbReference>
<sequence length="139" mass="14966">LNKRIYLCAFLFSMLNANENVELEKVEVSETISKKDESFEKTKAISTREIDASNTQSLDDIVRSVPGAFTNVDKSQGTINVNIRGMSGFGRVNMMVDGVSQTFYAASSDDGTGNGGTSSFGGLIDPSFITGVDIERGSF</sequence>
<dbReference type="PROSITE" id="PS52016">
    <property type="entry name" value="TONB_DEPENDENT_REC_3"/>
    <property type="match status" value="1"/>
</dbReference>
<dbReference type="InterPro" id="IPR039426">
    <property type="entry name" value="TonB-dep_rcpt-like"/>
</dbReference>
<dbReference type="InterPro" id="IPR037066">
    <property type="entry name" value="Plug_dom_sf"/>
</dbReference>
<reference evidence="3 4" key="1">
    <citation type="submission" date="2019-09" db="EMBL/GenBank/DDBJ databases">
        <authorList>
            <person name="Silva M."/>
            <person name="Pereira G."/>
            <person name="Lopes-Da-Costa L."/>
            <person name="Silva E."/>
        </authorList>
    </citation>
    <scope>NUCLEOTIDE SEQUENCE [LARGE SCALE GENOMIC DNA]</scope>
    <source>
        <strain evidence="3 4">FMV-PI01</strain>
    </source>
</reference>
<name>A0A6L5WIR6_9BACT</name>
<gene>
    <name evidence="3" type="ORF">F1B92_08460</name>
</gene>
<keyword evidence="1" id="KW-1134">Transmembrane beta strand</keyword>
<dbReference type="EMBL" id="VWSJ01000063">
    <property type="protein sequence ID" value="MSN97188.1"/>
    <property type="molecule type" value="Genomic_DNA"/>
</dbReference>
<dbReference type="AlphaFoldDB" id="A0A6L5WIR6"/>
<feature type="non-terminal residue" evidence="3">
    <location>
        <position position="139"/>
    </location>
</feature>
<comment type="caution">
    <text evidence="3">The sequence shown here is derived from an EMBL/GenBank/DDBJ whole genome shotgun (WGS) entry which is preliminary data.</text>
</comment>
<keyword evidence="1" id="KW-0472">Membrane</keyword>
<dbReference type="GO" id="GO:0044718">
    <property type="term" value="P:siderophore transmembrane transport"/>
    <property type="evidence" value="ECO:0007669"/>
    <property type="project" value="TreeGrafter"/>
</dbReference>
<dbReference type="SUPFAM" id="SSF56935">
    <property type="entry name" value="Porins"/>
    <property type="match status" value="1"/>
</dbReference>
<keyword evidence="3" id="KW-0675">Receptor</keyword>
<protein>
    <submittedName>
        <fullName evidence="3">TonB-dependent receptor plug domain-containing protein</fullName>
    </submittedName>
</protein>
<dbReference type="InterPro" id="IPR012910">
    <property type="entry name" value="Plug_dom"/>
</dbReference>
<keyword evidence="1" id="KW-0813">Transport</keyword>
<keyword evidence="1" id="KW-0998">Cell outer membrane</keyword>
<dbReference type="GO" id="GO:0009279">
    <property type="term" value="C:cell outer membrane"/>
    <property type="evidence" value="ECO:0007669"/>
    <property type="project" value="UniProtKB-SubCell"/>
</dbReference>
<feature type="non-terminal residue" evidence="3">
    <location>
        <position position="1"/>
    </location>
</feature>
<evidence type="ECO:0000259" key="2">
    <source>
        <dbReference type="Pfam" id="PF07715"/>
    </source>
</evidence>
<reference evidence="3 4" key="2">
    <citation type="submission" date="2020-03" db="EMBL/GenBank/DDBJ databases">
        <title>Campylobacter portucalensis sp. nov., a new species of Campylobacter isolated from the reproductive tract of bulls.</title>
        <authorList>
            <person name="Silva M.F."/>
            <person name="Pereira G."/>
            <person name="Carneiro C."/>
            <person name="Hemphill A."/>
            <person name="Mateus L."/>
            <person name="Lopes-Da-Costa L."/>
            <person name="Silva E."/>
        </authorList>
    </citation>
    <scope>NUCLEOTIDE SEQUENCE [LARGE SCALE GENOMIC DNA]</scope>
    <source>
        <strain evidence="3 4">FMV-PI01</strain>
    </source>
</reference>
<dbReference type="Pfam" id="PF07715">
    <property type="entry name" value="Plug"/>
    <property type="match status" value="1"/>
</dbReference>
<comment type="subcellular location">
    <subcellularLocation>
        <location evidence="1">Cell outer membrane</location>
        <topology evidence="1">Multi-pass membrane protein</topology>
    </subcellularLocation>
</comment>
<proteinExistence type="inferred from homology"/>
<feature type="domain" description="TonB-dependent receptor plug" evidence="2">
    <location>
        <begin position="40"/>
        <end position="138"/>
    </location>
</feature>
<dbReference type="PANTHER" id="PTHR30069">
    <property type="entry name" value="TONB-DEPENDENT OUTER MEMBRANE RECEPTOR"/>
    <property type="match status" value="1"/>
</dbReference>
<dbReference type="Gene3D" id="2.170.130.10">
    <property type="entry name" value="TonB-dependent receptor, plug domain"/>
    <property type="match status" value="1"/>
</dbReference>
<evidence type="ECO:0000256" key="1">
    <source>
        <dbReference type="PROSITE-ProRule" id="PRU01360"/>
    </source>
</evidence>
<comment type="similarity">
    <text evidence="1">Belongs to the TonB-dependent receptor family.</text>
</comment>
<dbReference type="Proteomes" id="UP000476338">
    <property type="component" value="Unassembled WGS sequence"/>
</dbReference>
<evidence type="ECO:0000313" key="4">
    <source>
        <dbReference type="Proteomes" id="UP000476338"/>
    </source>
</evidence>
<keyword evidence="4" id="KW-1185">Reference proteome</keyword>
<dbReference type="PANTHER" id="PTHR30069:SF50">
    <property type="entry name" value="TONB-DEPENDENT RECEPTOR HI_1217-RELATED"/>
    <property type="match status" value="1"/>
</dbReference>
<organism evidence="3 4">
    <name type="scientific">Campylobacter portucalensis</name>
    <dbReference type="NCBI Taxonomy" id="2608384"/>
    <lineage>
        <taxon>Bacteria</taxon>
        <taxon>Pseudomonadati</taxon>
        <taxon>Campylobacterota</taxon>
        <taxon>Epsilonproteobacteria</taxon>
        <taxon>Campylobacterales</taxon>
        <taxon>Campylobacteraceae</taxon>
        <taxon>Campylobacter</taxon>
    </lineage>
</organism>
<keyword evidence="1" id="KW-0812">Transmembrane</keyword>